<dbReference type="InterPro" id="IPR029062">
    <property type="entry name" value="Class_I_gatase-like"/>
</dbReference>
<dbReference type="EMBL" id="CDPU01000006">
    <property type="protein sequence ID" value="CEO47128.1"/>
    <property type="molecule type" value="Genomic_DNA"/>
</dbReference>
<dbReference type="PANTHER" id="PTHR43130">
    <property type="entry name" value="ARAC-FAMILY TRANSCRIPTIONAL REGULATOR"/>
    <property type="match status" value="1"/>
</dbReference>
<dbReference type="PANTHER" id="PTHR43130:SF7">
    <property type="entry name" value="DJ-1_PFPI DOMAIN-CONTAINING PROTEIN"/>
    <property type="match status" value="1"/>
</dbReference>
<dbReference type="Gene3D" id="3.40.50.880">
    <property type="match status" value="1"/>
</dbReference>
<dbReference type="InterPro" id="IPR052158">
    <property type="entry name" value="INH-QAR"/>
</dbReference>
<dbReference type="InterPro" id="IPR002818">
    <property type="entry name" value="DJ-1/PfpI"/>
</dbReference>
<gene>
    <name evidence="2" type="ORF">BN869_000003183_1</name>
</gene>
<evidence type="ECO:0000259" key="1">
    <source>
        <dbReference type="Pfam" id="PF01965"/>
    </source>
</evidence>
<organism evidence="2">
    <name type="scientific">Bionectria ochroleuca</name>
    <name type="common">Gliocladium roseum</name>
    <dbReference type="NCBI Taxonomy" id="29856"/>
    <lineage>
        <taxon>Eukaryota</taxon>
        <taxon>Fungi</taxon>
        <taxon>Dikarya</taxon>
        <taxon>Ascomycota</taxon>
        <taxon>Pezizomycotina</taxon>
        <taxon>Sordariomycetes</taxon>
        <taxon>Hypocreomycetidae</taxon>
        <taxon>Hypocreales</taxon>
        <taxon>Bionectriaceae</taxon>
        <taxon>Clonostachys</taxon>
    </lineage>
</organism>
<name>A0A0B7JQ57_BIOOC</name>
<reference evidence="2" key="1">
    <citation type="submission" date="2015-01" db="EMBL/GenBank/DDBJ databases">
        <authorList>
            <person name="Durling Mikael"/>
        </authorList>
    </citation>
    <scope>NUCLEOTIDE SEQUENCE</scope>
</reference>
<dbReference type="SUPFAM" id="SSF52317">
    <property type="entry name" value="Class I glutamine amidotransferase-like"/>
    <property type="match status" value="1"/>
</dbReference>
<dbReference type="AlphaFoldDB" id="A0A0B7JQ57"/>
<sequence length="250" mass="26981">MLKPIKIGVFIPNGSQTLDLATVDILGVMSKEYISVLPMPSHLRDAAPSVTVYYITSPSIYPDVPLTSNAVLKASHTHRDADVAPGKLDIVVVPGPDPSSTYEKEGLEWLRKQAETPGVDILSVCTGILVCASAGILDGKLASGPRGMQSDLVKKFPKIKLVGDSQRWVQDGNFWSSGGVTNGNDLMAAYARASGRWPASIVDTGLMLTDVEPRPQFYEIGQSRFFLNAAWMIVRAWFASFGSATKQKPA</sequence>
<accession>A0A0B7JQ57</accession>
<protein>
    <recommendedName>
        <fullName evidence="1">DJ-1/PfpI domain-containing protein</fullName>
    </recommendedName>
</protein>
<feature type="domain" description="DJ-1/PfpI" evidence="1">
    <location>
        <begin position="81"/>
        <end position="190"/>
    </location>
</feature>
<evidence type="ECO:0000313" key="2">
    <source>
        <dbReference type="EMBL" id="CEO47128.1"/>
    </source>
</evidence>
<dbReference type="Pfam" id="PF01965">
    <property type="entry name" value="DJ-1_PfpI"/>
    <property type="match status" value="1"/>
</dbReference>
<proteinExistence type="predicted"/>